<reference evidence="1" key="1">
    <citation type="journal article" date="2019" name="Environ. Microbiol.">
        <title>Fungal ecological strategies reflected in gene transcription - a case study of two litter decomposers.</title>
        <authorList>
            <person name="Barbi F."/>
            <person name="Kohler A."/>
            <person name="Barry K."/>
            <person name="Baskaran P."/>
            <person name="Daum C."/>
            <person name="Fauchery L."/>
            <person name="Ihrmark K."/>
            <person name="Kuo A."/>
            <person name="LaButti K."/>
            <person name="Lipzen A."/>
            <person name="Morin E."/>
            <person name="Grigoriev I.V."/>
            <person name="Henrissat B."/>
            <person name="Lindahl B."/>
            <person name="Martin F."/>
        </authorList>
    </citation>
    <scope>NUCLEOTIDE SEQUENCE</scope>
    <source>
        <strain evidence="1">JB14</strain>
    </source>
</reference>
<accession>A0A6A4GUL1</accession>
<protein>
    <submittedName>
        <fullName evidence="1">Uncharacterized protein</fullName>
    </submittedName>
</protein>
<evidence type="ECO:0000313" key="1">
    <source>
        <dbReference type="EMBL" id="KAE9388824.1"/>
    </source>
</evidence>
<keyword evidence="2" id="KW-1185">Reference proteome</keyword>
<dbReference type="AlphaFoldDB" id="A0A6A4GUL1"/>
<evidence type="ECO:0000313" key="2">
    <source>
        <dbReference type="Proteomes" id="UP000799118"/>
    </source>
</evidence>
<organism evidence="1 2">
    <name type="scientific">Gymnopus androsaceus JB14</name>
    <dbReference type="NCBI Taxonomy" id="1447944"/>
    <lineage>
        <taxon>Eukaryota</taxon>
        <taxon>Fungi</taxon>
        <taxon>Dikarya</taxon>
        <taxon>Basidiomycota</taxon>
        <taxon>Agaricomycotina</taxon>
        <taxon>Agaricomycetes</taxon>
        <taxon>Agaricomycetidae</taxon>
        <taxon>Agaricales</taxon>
        <taxon>Marasmiineae</taxon>
        <taxon>Omphalotaceae</taxon>
        <taxon>Gymnopus</taxon>
    </lineage>
</organism>
<gene>
    <name evidence="1" type="ORF">BT96DRAFT_1003847</name>
</gene>
<dbReference type="Proteomes" id="UP000799118">
    <property type="component" value="Unassembled WGS sequence"/>
</dbReference>
<name>A0A6A4GUL1_9AGAR</name>
<dbReference type="OrthoDB" id="3061143at2759"/>
<dbReference type="EMBL" id="ML769725">
    <property type="protein sequence ID" value="KAE9388824.1"/>
    <property type="molecule type" value="Genomic_DNA"/>
</dbReference>
<proteinExistence type="predicted"/>
<sequence length="162" mass="18542">MEHCLGMIAQAPIDTVAQIDRDKFLSAFSLVDENWPQIQAKPWDLGPGWTGNDINKKYEQNPRMLMLEEVKKLWNSDMLSDIPYGNDQLVKACQDWQSLWEAHVQTHPLCHALGEVETEDSMNPRKRKSCWTRARTVAQDPVIRAHIQTSHPKVVVAGWADP</sequence>